<accession>A0A9N8F6A6</accession>
<feature type="signal peptide" evidence="2">
    <location>
        <begin position="1"/>
        <end position="22"/>
    </location>
</feature>
<keyword evidence="1" id="KW-0812">Transmembrane</keyword>
<dbReference type="AlphaFoldDB" id="A0A9N8F6A6"/>
<gene>
    <name evidence="3" type="ORF">SEMRO_4156_G353210.1</name>
</gene>
<evidence type="ECO:0000256" key="2">
    <source>
        <dbReference type="SAM" id="SignalP"/>
    </source>
</evidence>
<evidence type="ECO:0000313" key="3">
    <source>
        <dbReference type="EMBL" id="CAB9531875.1"/>
    </source>
</evidence>
<keyword evidence="1" id="KW-0472">Membrane</keyword>
<feature type="transmembrane region" description="Helical" evidence="1">
    <location>
        <begin position="179"/>
        <end position="201"/>
    </location>
</feature>
<dbReference type="OrthoDB" id="48492at2759"/>
<dbReference type="EMBL" id="CAICTM010004154">
    <property type="protein sequence ID" value="CAB9531875.1"/>
    <property type="molecule type" value="Genomic_DNA"/>
</dbReference>
<sequence length="208" mass="22263">MMPLVALLLLLLVSYHSDLVTAFTATSVRYDAKPVPLLAPRPSFPATRLYAEGSTDSNSNTDLLAIAIATQLLGLTDILNDPTFWNNGGWIQPVTSTGVSNTLPVLVQRFSVTGIAWLGSAFSSTDGLNYKAVASPEESLQTVAKLLVPFSLALVLLEGVLAVTLYSGGSVGLDEATQILANAFQLWYFSAIALVAGRYVVSRLPFYY</sequence>
<feature type="transmembrane region" description="Helical" evidence="1">
    <location>
        <begin position="146"/>
        <end position="167"/>
    </location>
</feature>
<dbReference type="Proteomes" id="UP001153069">
    <property type="component" value="Unassembled WGS sequence"/>
</dbReference>
<reference evidence="3" key="1">
    <citation type="submission" date="2020-06" db="EMBL/GenBank/DDBJ databases">
        <authorList>
            <consortium name="Plant Systems Biology data submission"/>
        </authorList>
    </citation>
    <scope>NUCLEOTIDE SEQUENCE</scope>
    <source>
        <strain evidence="3">D6</strain>
    </source>
</reference>
<evidence type="ECO:0000256" key="1">
    <source>
        <dbReference type="SAM" id="Phobius"/>
    </source>
</evidence>
<evidence type="ECO:0000313" key="4">
    <source>
        <dbReference type="Proteomes" id="UP001153069"/>
    </source>
</evidence>
<proteinExistence type="predicted"/>
<feature type="chain" id="PRO_5040210998" evidence="2">
    <location>
        <begin position="23"/>
        <end position="208"/>
    </location>
</feature>
<keyword evidence="2" id="KW-0732">Signal</keyword>
<comment type="caution">
    <text evidence="3">The sequence shown here is derived from an EMBL/GenBank/DDBJ whole genome shotgun (WGS) entry which is preliminary data.</text>
</comment>
<name>A0A9N8F6A6_9STRA</name>
<protein>
    <submittedName>
        <fullName evidence="3">Uncharacterized protein</fullName>
    </submittedName>
</protein>
<organism evidence="3 4">
    <name type="scientific">Seminavis robusta</name>
    <dbReference type="NCBI Taxonomy" id="568900"/>
    <lineage>
        <taxon>Eukaryota</taxon>
        <taxon>Sar</taxon>
        <taxon>Stramenopiles</taxon>
        <taxon>Ochrophyta</taxon>
        <taxon>Bacillariophyta</taxon>
        <taxon>Bacillariophyceae</taxon>
        <taxon>Bacillariophycidae</taxon>
        <taxon>Naviculales</taxon>
        <taxon>Naviculaceae</taxon>
        <taxon>Seminavis</taxon>
    </lineage>
</organism>
<keyword evidence="1" id="KW-1133">Transmembrane helix</keyword>
<keyword evidence="4" id="KW-1185">Reference proteome</keyword>